<evidence type="ECO:0000256" key="1">
    <source>
        <dbReference type="ARBA" id="ARBA00006068"/>
    </source>
</evidence>
<feature type="domain" description="Cell envelope-related transcriptional attenuator" evidence="3">
    <location>
        <begin position="90"/>
        <end position="282"/>
    </location>
</feature>
<sequence length="399" mass="42560">MGATGKRRIPARKARSPLWARLCLTVGALLMLGSAGSLVGGDLLLAHYGDQVTHAGGLGSAAAGHDIDGPLNLLLVGIDERTGNAAMGARADSIIIVHVPASHDVAYLTSIPRDTRVSIPPDARSQYRGGTDKINAAFEFGYQHGGGRDEGLTLLAETVSNLAGGLKFNGAAIVNFDGFKDLVDALGGVHMCVDERTTSIHTGWNTRTGQEGEPYNFNADGIPTTLKPNMRPQVYEPGCSDMPAWQALDYVRQRDKLANNDGDYGRQRHQQQFIRAMLSKATSAGVLTNPQKVDHMLNSIGKAVSFYNNDIPLADWILTLHGITPEHLVTLKANNGQFNSEVVDGQSYEILDATTRQLLAAVGQDRVGEFVAAHPELVNDSTGTPASPASPAPSHRSRA</sequence>
<dbReference type="InterPro" id="IPR004474">
    <property type="entry name" value="LytR_CpsA_psr"/>
</dbReference>
<protein>
    <recommendedName>
        <fullName evidence="3">Cell envelope-related transcriptional attenuator domain-containing protein</fullName>
    </recommendedName>
</protein>
<dbReference type="PANTHER" id="PTHR33392">
    <property type="entry name" value="POLYISOPRENYL-TEICHOIC ACID--PEPTIDOGLYCAN TEICHOIC ACID TRANSFERASE TAGU"/>
    <property type="match status" value="1"/>
</dbReference>
<keyword evidence="5" id="KW-1185">Reference proteome</keyword>
<dbReference type="Pfam" id="PF03816">
    <property type="entry name" value="LytR_cpsA_psr"/>
    <property type="match status" value="1"/>
</dbReference>
<dbReference type="InterPro" id="IPR050922">
    <property type="entry name" value="LytR/CpsA/Psr_CW_biosynth"/>
</dbReference>
<comment type="caution">
    <text evidence="4">The sequence shown here is derived from an EMBL/GenBank/DDBJ whole genome shotgun (WGS) entry which is preliminary data.</text>
</comment>
<organism evidence="4 5">
    <name type="scientific">Dactylosporangium salmoneum</name>
    <dbReference type="NCBI Taxonomy" id="53361"/>
    <lineage>
        <taxon>Bacteria</taxon>
        <taxon>Bacillati</taxon>
        <taxon>Actinomycetota</taxon>
        <taxon>Actinomycetes</taxon>
        <taxon>Micromonosporales</taxon>
        <taxon>Micromonosporaceae</taxon>
        <taxon>Dactylosporangium</taxon>
    </lineage>
</organism>
<dbReference type="PANTHER" id="PTHR33392:SF6">
    <property type="entry name" value="POLYISOPRENYL-TEICHOIC ACID--PEPTIDOGLYCAN TEICHOIC ACID TRANSFERASE TAGU"/>
    <property type="match status" value="1"/>
</dbReference>
<evidence type="ECO:0000259" key="3">
    <source>
        <dbReference type="Pfam" id="PF03816"/>
    </source>
</evidence>
<dbReference type="EMBL" id="BAAARV010000019">
    <property type="protein sequence ID" value="GAA2340180.1"/>
    <property type="molecule type" value="Genomic_DNA"/>
</dbReference>
<feature type="region of interest" description="Disordered" evidence="2">
    <location>
        <begin position="376"/>
        <end position="399"/>
    </location>
</feature>
<gene>
    <name evidence="4" type="ORF">GCM10010170_022920</name>
</gene>
<comment type="similarity">
    <text evidence="1">Belongs to the LytR/CpsA/Psr (LCP) family.</text>
</comment>
<dbReference type="Gene3D" id="3.40.630.190">
    <property type="entry name" value="LCP protein"/>
    <property type="match status" value="1"/>
</dbReference>
<reference evidence="4 5" key="1">
    <citation type="journal article" date="2019" name="Int. J. Syst. Evol. Microbiol.">
        <title>The Global Catalogue of Microorganisms (GCM) 10K type strain sequencing project: providing services to taxonomists for standard genome sequencing and annotation.</title>
        <authorList>
            <consortium name="The Broad Institute Genomics Platform"/>
            <consortium name="The Broad Institute Genome Sequencing Center for Infectious Disease"/>
            <person name="Wu L."/>
            <person name="Ma J."/>
        </authorList>
    </citation>
    <scope>NUCLEOTIDE SEQUENCE [LARGE SCALE GENOMIC DNA]</scope>
    <source>
        <strain evidence="4 5">JCM 3272</strain>
    </source>
</reference>
<evidence type="ECO:0000313" key="5">
    <source>
        <dbReference type="Proteomes" id="UP001501444"/>
    </source>
</evidence>
<dbReference type="NCBIfam" id="TIGR00350">
    <property type="entry name" value="lytR_cpsA_psr"/>
    <property type="match status" value="1"/>
</dbReference>
<name>A0ABN3FYA4_9ACTN</name>
<dbReference type="RefSeq" id="WP_344612290.1">
    <property type="nucleotide sequence ID" value="NZ_BAAARV010000019.1"/>
</dbReference>
<evidence type="ECO:0000313" key="4">
    <source>
        <dbReference type="EMBL" id="GAA2340180.1"/>
    </source>
</evidence>
<accession>A0ABN3FYA4</accession>
<dbReference type="Proteomes" id="UP001501444">
    <property type="component" value="Unassembled WGS sequence"/>
</dbReference>
<feature type="compositionally biased region" description="Low complexity" evidence="2">
    <location>
        <begin position="385"/>
        <end position="399"/>
    </location>
</feature>
<proteinExistence type="inferred from homology"/>
<evidence type="ECO:0000256" key="2">
    <source>
        <dbReference type="SAM" id="MobiDB-lite"/>
    </source>
</evidence>